<dbReference type="SFLD" id="SFLDS00036">
    <property type="entry name" value="Aromatic_Prenyltransferase"/>
    <property type="match status" value="1"/>
</dbReference>
<dbReference type="Proteomes" id="UP000253318">
    <property type="component" value="Unassembled WGS sequence"/>
</dbReference>
<evidence type="ECO:0008006" key="4">
    <source>
        <dbReference type="Google" id="ProtNLM"/>
    </source>
</evidence>
<evidence type="ECO:0000256" key="1">
    <source>
        <dbReference type="ARBA" id="ARBA00022679"/>
    </source>
</evidence>
<name>A0A368T5D5_9ACTN</name>
<feature type="non-terminal residue" evidence="2">
    <location>
        <position position="1"/>
    </location>
</feature>
<accession>A0A368T5D5</accession>
<sequence length="346" mass="35995">LTEAALDTVRRCWDALALPAPERAEALALLERLCDPWGHTPLDAVAVPATVAIDGSPFEPSVAWHGDRTELRCSVETLGAAPAAAAGQAAGWALTRRLGTEFGVSVGRCLALEDLFTVAEPRGLFTIWHGVAWRPGADPLFKVYLDPQAGGPQRAGPVLDEAMRRLGAEAGWRALLEHVGGLGGAGRIPVGLALDLDDAASARIKVYLGHAGVDAAAIDRYASAARSHVPGAFAEVLRAVAGAEGPDWPKQPVTVYELTEGAAAPATATLYVPVLPAAGNDAAARDRMSAFVRSVGADPAPYAAFLAAVADRPLEETGLHNFVSYRPAPPGGRPRFAAYLAPGLFG</sequence>
<dbReference type="OrthoDB" id="3435263at2"/>
<dbReference type="GO" id="GO:0016765">
    <property type="term" value="F:transferase activity, transferring alkyl or aryl (other than methyl) groups"/>
    <property type="evidence" value="ECO:0007669"/>
    <property type="project" value="InterPro"/>
</dbReference>
<dbReference type="EMBL" id="QEIN01000092">
    <property type="protein sequence ID" value="RCV58552.1"/>
    <property type="molecule type" value="Genomic_DNA"/>
</dbReference>
<keyword evidence="1" id="KW-0808">Transferase</keyword>
<dbReference type="SFLD" id="SFLDG01162">
    <property type="entry name" value="I"/>
    <property type="match status" value="1"/>
</dbReference>
<proteinExistence type="predicted"/>
<dbReference type="AlphaFoldDB" id="A0A368T5D5"/>
<comment type="caution">
    <text evidence="2">The sequence shown here is derived from an EMBL/GenBank/DDBJ whole genome shotgun (WGS) entry which is preliminary data.</text>
</comment>
<gene>
    <name evidence="2" type="ORF">DEF24_13115</name>
</gene>
<dbReference type="InterPro" id="IPR017795">
    <property type="entry name" value="ABBA_NscD-like"/>
</dbReference>
<protein>
    <recommendedName>
        <fullName evidence="4">Prenyltransferase</fullName>
    </recommendedName>
</protein>
<evidence type="ECO:0000313" key="3">
    <source>
        <dbReference type="Proteomes" id="UP000253318"/>
    </source>
</evidence>
<dbReference type="InterPro" id="IPR033964">
    <property type="entry name" value="ABBA"/>
</dbReference>
<dbReference type="RefSeq" id="WP_114433281.1">
    <property type="nucleotide sequence ID" value="NZ_QEIN01000092.1"/>
</dbReference>
<evidence type="ECO:0000313" key="2">
    <source>
        <dbReference type="EMBL" id="RCV58552.1"/>
    </source>
</evidence>
<reference evidence="2 3" key="1">
    <citation type="submission" date="2018-04" db="EMBL/GenBank/DDBJ databases">
        <title>Novel actinobacteria from marine sediment.</title>
        <authorList>
            <person name="Ng Z.Y."/>
            <person name="Tan G.Y.A."/>
        </authorList>
    </citation>
    <scope>NUCLEOTIDE SEQUENCE [LARGE SCALE GENOMIC DNA]</scope>
    <source>
        <strain evidence="2 3">TPS81</strain>
    </source>
</reference>
<dbReference type="GO" id="GO:0009820">
    <property type="term" value="P:alkaloid metabolic process"/>
    <property type="evidence" value="ECO:0007669"/>
    <property type="project" value="InterPro"/>
</dbReference>
<organism evidence="2 3">
    <name type="scientific">Marinitenerispora sediminis</name>
    <dbReference type="NCBI Taxonomy" id="1931232"/>
    <lineage>
        <taxon>Bacteria</taxon>
        <taxon>Bacillati</taxon>
        <taxon>Actinomycetota</taxon>
        <taxon>Actinomycetes</taxon>
        <taxon>Streptosporangiales</taxon>
        <taxon>Nocardiopsidaceae</taxon>
        <taxon>Marinitenerispora</taxon>
    </lineage>
</organism>
<keyword evidence="3" id="KW-1185">Reference proteome</keyword>
<dbReference type="Pfam" id="PF11991">
    <property type="entry name" value="Trp_DMAT"/>
    <property type="match status" value="1"/>
</dbReference>